<protein>
    <recommendedName>
        <fullName evidence="4">Primosomal protein N' 3' DNA-binding domain-containing protein</fullName>
    </recommendedName>
</protein>
<reference evidence="6" key="1">
    <citation type="journal article" date="2019" name="Int. J. Syst. Evol. Microbiol.">
        <title>The Global Catalogue of Microorganisms (GCM) 10K type strain sequencing project: providing services to taxonomists for standard genome sequencing and annotation.</title>
        <authorList>
            <consortium name="The Broad Institute Genomics Platform"/>
            <consortium name="The Broad Institute Genome Sequencing Center for Infectious Disease"/>
            <person name="Wu L."/>
            <person name="Ma J."/>
        </authorList>
    </citation>
    <scope>NUCLEOTIDE SEQUENCE [LARGE SCALE GENOMIC DNA]</scope>
    <source>
        <strain evidence="6">NBRC 106593</strain>
    </source>
</reference>
<keyword evidence="6" id="KW-1185">Reference proteome</keyword>
<dbReference type="PANTHER" id="PTHR30580:SF0">
    <property type="entry name" value="PRIMOSOMAL PROTEIN N"/>
    <property type="match status" value="1"/>
</dbReference>
<dbReference type="PANTHER" id="PTHR30580">
    <property type="entry name" value="PRIMOSOMAL PROTEIN N"/>
    <property type="match status" value="1"/>
</dbReference>
<evidence type="ECO:0000256" key="2">
    <source>
        <dbReference type="ARBA" id="ARBA00022840"/>
    </source>
</evidence>
<comment type="caution">
    <text evidence="5">The sequence shown here is derived from an EMBL/GenBank/DDBJ whole genome shotgun (WGS) entry which is preliminary data.</text>
</comment>
<name>A0ABW2ASM0_9MICO</name>
<evidence type="ECO:0000259" key="4">
    <source>
        <dbReference type="Pfam" id="PF17764"/>
    </source>
</evidence>
<proteinExistence type="predicted"/>
<dbReference type="EMBL" id="JBHSWJ010000002">
    <property type="protein sequence ID" value="MFC6713984.1"/>
    <property type="molecule type" value="Genomic_DNA"/>
</dbReference>
<feature type="domain" description="Primosomal protein N' 3' DNA-binding" evidence="4">
    <location>
        <begin position="8"/>
        <end position="107"/>
    </location>
</feature>
<accession>A0ABW2ASM0</accession>
<evidence type="ECO:0000313" key="5">
    <source>
        <dbReference type="EMBL" id="MFC6713984.1"/>
    </source>
</evidence>
<dbReference type="InterPro" id="IPR041222">
    <property type="entry name" value="PriA_3primeBD"/>
</dbReference>
<evidence type="ECO:0000313" key="6">
    <source>
        <dbReference type="Proteomes" id="UP001596356"/>
    </source>
</evidence>
<evidence type="ECO:0000256" key="3">
    <source>
        <dbReference type="ARBA" id="ARBA00023125"/>
    </source>
</evidence>
<keyword evidence="3" id="KW-0238">DNA-binding</keyword>
<dbReference type="Pfam" id="PF17764">
    <property type="entry name" value="PriA_3primeBD"/>
    <property type="match status" value="1"/>
</dbReference>
<dbReference type="Gene3D" id="3.40.1440.60">
    <property type="entry name" value="PriA, 3(prime) DNA-binding domain"/>
    <property type="match status" value="1"/>
</dbReference>
<dbReference type="Proteomes" id="UP001596356">
    <property type="component" value="Unassembled WGS sequence"/>
</dbReference>
<evidence type="ECO:0000256" key="1">
    <source>
        <dbReference type="ARBA" id="ARBA00022741"/>
    </source>
</evidence>
<organism evidence="5 6">
    <name type="scientific">Branchiibius cervicis</name>
    <dbReference type="NCBI Taxonomy" id="908252"/>
    <lineage>
        <taxon>Bacteria</taxon>
        <taxon>Bacillati</taxon>
        <taxon>Actinomycetota</taxon>
        <taxon>Actinomycetes</taxon>
        <taxon>Micrococcales</taxon>
        <taxon>Dermacoccaceae</taxon>
        <taxon>Branchiibius</taxon>
    </lineage>
</organism>
<dbReference type="RefSeq" id="WP_377822146.1">
    <property type="nucleotide sequence ID" value="NZ_JBHSWJ010000002.1"/>
</dbReference>
<keyword evidence="1" id="KW-0547">Nucleotide-binding</keyword>
<dbReference type="InterPro" id="IPR042115">
    <property type="entry name" value="PriA_3primeBD_sf"/>
</dbReference>
<sequence>MPELPVARVVLDGPLPHLDREFEYAVPPELADVAVPGVRIRARFAGKDTAGFVVARAEKAEHTGKLTPLRTVVSDEAVLTPHILRVARQIAGHYAGTLSDVLRLAIPPRHARAEKALTAGAPPPVPPLAATVWQRYEAGPAFLDHLGSGGAPAAVWTAGPDWPDGIAQAAHVALSAGRGW</sequence>
<gene>
    <name evidence="5" type="ORF">ACFQBT_09180</name>
</gene>
<keyword evidence="2" id="KW-0067">ATP-binding</keyword>